<feature type="transmembrane region" description="Helical" evidence="6">
    <location>
        <begin position="245"/>
        <end position="267"/>
    </location>
</feature>
<evidence type="ECO:0000256" key="5">
    <source>
        <dbReference type="ARBA" id="ARBA00038359"/>
    </source>
</evidence>
<dbReference type="Pfam" id="PF20684">
    <property type="entry name" value="Fung_rhodopsin"/>
    <property type="match status" value="1"/>
</dbReference>
<keyword evidence="9" id="KW-1185">Reference proteome</keyword>
<dbReference type="PANTHER" id="PTHR33048">
    <property type="entry name" value="PTH11-LIKE INTEGRAL MEMBRANE PROTEIN (AFU_ORTHOLOGUE AFUA_5G11245)"/>
    <property type="match status" value="1"/>
</dbReference>
<dbReference type="PANTHER" id="PTHR33048:SF47">
    <property type="entry name" value="INTEGRAL MEMBRANE PROTEIN-RELATED"/>
    <property type="match status" value="1"/>
</dbReference>
<feature type="transmembrane region" description="Helical" evidence="6">
    <location>
        <begin position="12"/>
        <end position="32"/>
    </location>
</feature>
<dbReference type="EMBL" id="JAESVG020000003">
    <property type="protein sequence ID" value="KAG8629232.1"/>
    <property type="molecule type" value="Genomic_DNA"/>
</dbReference>
<evidence type="ECO:0000256" key="6">
    <source>
        <dbReference type="SAM" id="Phobius"/>
    </source>
</evidence>
<keyword evidence="2 6" id="KW-0812">Transmembrane</keyword>
<evidence type="ECO:0000256" key="4">
    <source>
        <dbReference type="ARBA" id="ARBA00023136"/>
    </source>
</evidence>
<feature type="domain" description="Rhodopsin" evidence="7">
    <location>
        <begin position="32"/>
        <end position="268"/>
    </location>
</feature>
<feature type="transmembrane region" description="Helical" evidence="6">
    <location>
        <begin position="90"/>
        <end position="112"/>
    </location>
</feature>
<name>A0A8K0L598_9PEZI</name>
<evidence type="ECO:0000256" key="2">
    <source>
        <dbReference type="ARBA" id="ARBA00022692"/>
    </source>
</evidence>
<evidence type="ECO:0000313" key="8">
    <source>
        <dbReference type="EMBL" id="KAG8629232.1"/>
    </source>
</evidence>
<proteinExistence type="inferred from homology"/>
<comment type="caution">
    <text evidence="8">The sequence shown here is derived from an EMBL/GenBank/DDBJ whole genome shotgun (WGS) entry which is preliminary data.</text>
</comment>
<dbReference type="AlphaFoldDB" id="A0A8K0L598"/>
<keyword evidence="4 6" id="KW-0472">Membrane</keyword>
<dbReference type="InterPro" id="IPR052337">
    <property type="entry name" value="SAT4-like"/>
</dbReference>
<evidence type="ECO:0000256" key="3">
    <source>
        <dbReference type="ARBA" id="ARBA00022989"/>
    </source>
</evidence>
<protein>
    <recommendedName>
        <fullName evidence="7">Rhodopsin domain-containing protein</fullName>
    </recommendedName>
</protein>
<keyword evidence="3 6" id="KW-1133">Transmembrane helix</keyword>
<reference evidence="8" key="1">
    <citation type="submission" date="2021-07" db="EMBL/GenBank/DDBJ databases">
        <title>Elsinoe batatas strain:CRI-CJ2 Genome sequencing and assembly.</title>
        <authorList>
            <person name="Huang L."/>
        </authorList>
    </citation>
    <scope>NUCLEOTIDE SEQUENCE</scope>
    <source>
        <strain evidence="8">CRI-CJ2</strain>
    </source>
</reference>
<dbReference type="GO" id="GO:0016020">
    <property type="term" value="C:membrane"/>
    <property type="evidence" value="ECO:0007669"/>
    <property type="project" value="UniProtKB-SubCell"/>
</dbReference>
<feature type="transmembrane region" description="Helical" evidence="6">
    <location>
        <begin position="175"/>
        <end position="197"/>
    </location>
</feature>
<sequence length="367" mass="40456">MAVSITDILEALHHLSAISKAFLVITTVALCLRTWTRAFILRRVGLDDYAMVIAYLCYVATCALTLVVSFQVHDIFRGHPMNMKALPKIVIADTSLYIFTMVFLKISLGFFFRDIFKAHRAQRILVWFIVITSTLWGIAYCLFSVLSCGLIRGFFVNAPNCAVWHQYANFSVAWSSYNAATDMILAIIAVHALWIANLPTRAQIYASIVLIFGTAGGVASIVRIAVITEVGQGLQAYTIGLKSGYWTLLEAGIGITAANLACLRPLLRACRDKISSSLSRTTPTEMVDTIPFTENTFSSHGFPKNLTGLSSALTAQGPQTPQIRDWRADRIDKHLEYCTPSAAVIGSVTTNEQAPGRQWSLQTHNLI</sequence>
<dbReference type="InterPro" id="IPR049326">
    <property type="entry name" value="Rhodopsin_dom_fungi"/>
</dbReference>
<gene>
    <name evidence="8" type="ORF">KVT40_003097</name>
</gene>
<comment type="subcellular location">
    <subcellularLocation>
        <location evidence="1">Membrane</location>
        <topology evidence="1">Multi-pass membrane protein</topology>
    </subcellularLocation>
</comment>
<evidence type="ECO:0000256" key="1">
    <source>
        <dbReference type="ARBA" id="ARBA00004141"/>
    </source>
</evidence>
<organism evidence="8 9">
    <name type="scientific">Elsinoe batatas</name>
    <dbReference type="NCBI Taxonomy" id="2601811"/>
    <lineage>
        <taxon>Eukaryota</taxon>
        <taxon>Fungi</taxon>
        <taxon>Dikarya</taxon>
        <taxon>Ascomycota</taxon>
        <taxon>Pezizomycotina</taxon>
        <taxon>Dothideomycetes</taxon>
        <taxon>Dothideomycetidae</taxon>
        <taxon>Myriangiales</taxon>
        <taxon>Elsinoaceae</taxon>
        <taxon>Elsinoe</taxon>
    </lineage>
</organism>
<comment type="similarity">
    <text evidence="5">Belongs to the SAT4 family.</text>
</comment>
<evidence type="ECO:0000259" key="7">
    <source>
        <dbReference type="Pfam" id="PF20684"/>
    </source>
</evidence>
<feature type="transmembrane region" description="Helical" evidence="6">
    <location>
        <begin position="204"/>
        <end position="225"/>
    </location>
</feature>
<feature type="transmembrane region" description="Helical" evidence="6">
    <location>
        <begin position="52"/>
        <end position="70"/>
    </location>
</feature>
<accession>A0A8K0L598</accession>
<feature type="transmembrane region" description="Helical" evidence="6">
    <location>
        <begin position="124"/>
        <end position="155"/>
    </location>
</feature>
<dbReference type="Proteomes" id="UP000809789">
    <property type="component" value="Unassembled WGS sequence"/>
</dbReference>
<evidence type="ECO:0000313" key="9">
    <source>
        <dbReference type="Proteomes" id="UP000809789"/>
    </source>
</evidence>